<evidence type="ECO:0000313" key="3">
    <source>
        <dbReference type="Proteomes" id="UP001152795"/>
    </source>
</evidence>
<comment type="caution">
    <text evidence="2">The sequence shown here is derived from an EMBL/GenBank/DDBJ whole genome shotgun (WGS) entry which is preliminary data.</text>
</comment>
<dbReference type="Gene3D" id="3.40.50.300">
    <property type="entry name" value="P-loop containing nucleotide triphosphate hydrolases"/>
    <property type="match status" value="1"/>
</dbReference>
<evidence type="ECO:0000313" key="2">
    <source>
        <dbReference type="EMBL" id="CAB3987342.1"/>
    </source>
</evidence>
<feature type="compositionally biased region" description="Polar residues" evidence="1">
    <location>
        <begin position="302"/>
        <end position="312"/>
    </location>
</feature>
<reference evidence="2" key="1">
    <citation type="submission" date="2020-04" db="EMBL/GenBank/DDBJ databases">
        <authorList>
            <person name="Alioto T."/>
            <person name="Alioto T."/>
            <person name="Gomez Garrido J."/>
        </authorList>
    </citation>
    <scope>NUCLEOTIDE SEQUENCE</scope>
    <source>
        <strain evidence="2">A484AB</strain>
    </source>
</reference>
<organism evidence="2 3">
    <name type="scientific">Paramuricea clavata</name>
    <name type="common">Red gorgonian</name>
    <name type="synonym">Violescent sea-whip</name>
    <dbReference type="NCBI Taxonomy" id="317549"/>
    <lineage>
        <taxon>Eukaryota</taxon>
        <taxon>Metazoa</taxon>
        <taxon>Cnidaria</taxon>
        <taxon>Anthozoa</taxon>
        <taxon>Octocorallia</taxon>
        <taxon>Malacalcyonacea</taxon>
        <taxon>Plexauridae</taxon>
        <taxon>Paramuricea</taxon>
    </lineage>
</organism>
<name>A0A7D9HL82_PARCT</name>
<feature type="region of interest" description="Disordered" evidence="1">
    <location>
        <begin position="300"/>
        <end position="322"/>
    </location>
</feature>
<protein>
    <submittedName>
        <fullName evidence="2">Uncharacterized protein</fullName>
    </submittedName>
</protein>
<dbReference type="Pfam" id="PF04665">
    <property type="entry name" value="Pox_A32"/>
    <property type="match status" value="1"/>
</dbReference>
<feature type="region of interest" description="Disordered" evidence="1">
    <location>
        <begin position="138"/>
        <end position="163"/>
    </location>
</feature>
<dbReference type="EMBL" id="CACRXK020001158">
    <property type="protein sequence ID" value="CAB3987342.1"/>
    <property type="molecule type" value="Genomic_DNA"/>
</dbReference>
<proteinExistence type="predicted"/>
<dbReference type="InterPro" id="IPR027417">
    <property type="entry name" value="P-loop_NTPase"/>
</dbReference>
<evidence type="ECO:0000256" key="1">
    <source>
        <dbReference type="SAM" id="MobiDB-lite"/>
    </source>
</evidence>
<dbReference type="InterPro" id="IPR006758">
    <property type="entry name" value="A32L"/>
</dbReference>
<sequence length="322" mass="36181">MIDFVLKAVSTIFRGTQTLIIVDDCAASQDVKKRVSELVRLAFSARHYNLSVIVLTQQLSSVAKPFRENISRLVTFYNPSRRDMKVITDDYLSGVPQETITEITKILKDEKFTALDMMGTESDEEIFEAVREVEEAAKVPRKKARSTARKTKSTADKSQTESKRDKLIELSRDGIIEKPASFIRKSNKDVVDRLYHEYESQRMSCASDFLSTLIISKFAAVLGSFGAVESSEKLSEELLSDKLLKDDVSYLTRTISPNIPFIGLISGGCTTAKHVVAHKWNKKEEPEEVSEEVKHILLHTECPNSENPTTGETPGKEQNLKT</sequence>
<dbReference type="AlphaFoldDB" id="A0A7D9HL82"/>
<keyword evidence="3" id="KW-1185">Reference proteome</keyword>
<gene>
    <name evidence="2" type="ORF">PACLA_8A004550</name>
</gene>
<dbReference type="Proteomes" id="UP001152795">
    <property type="component" value="Unassembled WGS sequence"/>
</dbReference>
<feature type="compositionally biased region" description="Basic residues" evidence="1">
    <location>
        <begin position="139"/>
        <end position="152"/>
    </location>
</feature>
<accession>A0A7D9HL82</accession>
<dbReference type="OrthoDB" id="5988694at2759"/>
<feature type="compositionally biased region" description="Basic and acidic residues" evidence="1">
    <location>
        <begin position="153"/>
        <end position="163"/>
    </location>
</feature>